<organism evidence="2 3">
    <name type="scientific">Snuella lapsa</name>
    <dbReference type="NCBI Taxonomy" id="870481"/>
    <lineage>
        <taxon>Bacteria</taxon>
        <taxon>Pseudomonadati</taxon>
        <taxon>Bacteroidota</taxon>
        <taxon>Flavobacteriia</taxon>
        <taxon>Flavobacteriales</taxon>
        <taxon>Flavobacteriaceae</taxon>
        <taxon>Snuella</taxon>
    </lineage>
</organism>
<name>A0ABP6XPP7_9FLAO</name>
<protein>
    <recommendedName>
        <fullName evidence="1">DUF4301 domain-containing protein</fullName>
    </recommendedName>
</protein>
<comment type="caution">
    <text evidence="2">The sequence shown here is derived from an EMBL/GenBank/DDBJ whole genome shotgun (WGS) entry which is preliminary data.</text>
</comment>
<feature type="domain" description="DUF4301" evidence="1">
    <location>
        <begin position="5"/>
        <end position="515"/>
    </location>
</feature>
<keyword evidence="3" id="KW-1185">Reference proteome</keyword>
<dbReference type="Proteomes" id="UP001500954">
    <property type="component" value="Unassembled WGS sequence"/>
</dbReference>
<sequence>MVFEEKDVKQIERNGLTLEKVKAQIALIKAGMPYSNLVEVASVSNGIRTIKPSKEQDYINLYENARNSLSIVKFVPASGLATRMFKFLFRFLKNYDLEKESINAYINRNKDNELKVFLVGLEKLPFFEEVVHKLHEVIPNFNDLSYDEKRVEFVKTMLDEDRLNYSFFPKGLLPYHRYKKHVSTAFEEHLFEAALYASSNNKAKLHFTISERHNHRFDEEFRYIEEDVEEQTKAKFDISFSYQKKSTETVALTADNEIFRKADGSLVFRPSGHGALIENLNDLEGDLVFIKNIDNVVVSKHKEKVSYYKKILAGVLLETQAQVFNYLHQLDKEPLSDKEQEVIVDFLAKKLNLSVTPDYKKYTQEFKIEYLKEKLNRPIRVCGMVKNEGEPGGGPFWVENANGDVSLQIVESAQIDIKNKQQKEIAKRATHFNPVDLVCGVKNYKGEAFDLTKFVDSKAAFITEKNQNGIDIKALELPGLWNGSMAYWNTVFVEVPLLTFNPVKTVNDLLKMPHQVAHDE</sequence>
<dbReference type="SUPFAM" id="SSF53448">
    <property type="entry name" value="Nucleotide-diphospho-sugar transferases"/>
    <property type="match status" value="1"/>
</dbReference>
<dbReference type="EMBL" id="BAABCY010000055">
    <property type="protein sequence ID" value="GAA3570631.1"/>
    <property type="molecule type" value="Genomic_DNA"/>
</dbReference>
<dbReference type="InterPro" id="IPR025393">
    <property type="entry name" value="DUF4301"/>
</dbReference>
<reference evidence="3" key="1">
    <citation type="journal article" date="2019" name="Int. J. Syst. Evol. Microbiol.">
        <title>The Global Catalogue of Microorganisms (GCM) 10K type strain sequencing project: providing services to taxonomists for standard genome sequencing and annotation.</title>
        <authorList>
            <consortium name="The Broad Institute Genomics Platform"/>
            <consortium name="The Broad Institute Genome Sequencing Center for Infectious Disease"/>
            <person name="Wu L."/>
            <person name="Ma J."/>
        </authorList>
    </citation>
    <scope>NUCLEOTIDE SEQUENCE [LARGE SCALE GENOMIC DNA]</scope>
    <source>
        <strain evidence="3">JCM 17111</strain>
    </source>
</reference>
<evidence type="ECO:0000313" key="3">
    <source>
        <dbReference type="Proteomes" id="UP001500954"/>
    </source>
</evidence>
<evidence type="ECO:0000313" key="2">
    <source>
        <dbReference type="EMBL" id="GAA3570631.1"/>
    </source>
</evidence>
<dbReference type="RefSeq" id="WP_345005899.1">
    <property type="nucleotide sequence ID" value="NZ_BAABCY010000055.1"/>
</dbReference>
<accession>A0ABP6XPP7</accession>
<gene>
    <name evidence="2" type="ORF">GCM10022395_20300</name>
</gene>
<dbReference type="Pfam" id="PF14134">
    <property type="entry name" value="DUF4301"/>
    <property type="match status" value="1"/>
</dbReference>
<proteinExistence type="predicted"/>
<evidence type="ECO:0000259" key="1">
    <source>
        <dbReference type="Pfam" id="PF14134"/>
    </source>
</evidence>
<dbReference type="InterPro" id="IPR029044">
    <property type="entry name" value="Nucleotide-diphossugar_trans"/>
</dbReference>